<evidence type="ECO:0000313" key="1">
    <source>
        <dbReference type="EMBL" id="CAH0725217.1"/>
    </source>
</evidence>
<proteinExistence type="predicted"/>
<feature type="non-terminal residue" evidence="1">
    <location>
        <position position="164"/>
    </location>
</feature>
<dbReference type="OrthoDB" id="6917049at2759"/>
<dbReference type="AlphaFoldDB" id="A0A8J9W3P1"/>
<protein>
    <submittedName>
        <fullName evidence="1">Uncharacterized protein</fullName>
    </submittedName>
</protein>
<accession>A0A8J9W3P1</accession>
<gene>
    <name evidence="1" type="ORF">BINO364_LOCUS10827</name>
</gene>
<dbReference type="Proteomes" id="UP000838878">
    <property type="component" value="Chromosome 5"/>
</dbReference>
<sequence>MKNEFRKMIKDVLVTGDVIKECLQGDKDAIEIILNGILNNVTSCLSSQMSHIHKLDDSQLSPSFDDELMFYEMKNKFNSRLETCGQIENHEECANDIKNDIIADIENIKWNASQKAFVARSMMDDTMDSIVKCFTEGLLKASSIIADETIKIIHCVKDHNEIQN</sequence>
<reference evidence="1" key="1">
    <citation type="submission" date="2021-12" db="EMBL/GenBank/DDBJ databases">
        <authorList>
            <person name="Martin H S."/>
        </authorList>
    </citation>
    <scope>NUCLEOTIDE SEQUENCE</scope>
</reference>
<evidence type="ECO:0000313" key="2">
    <source>
        <dbReference type="Proteomes" id="UP000838878"/>
    </source>
</evidence>
<keyword evidence="2" id="KW-1185">Reference proteome</keyword>
<organism evidence="1 2">
    <name type="scientific">Brenthis ino</name>
    <name type="common">lesser marbled fritillary</name>
    <dbReference type="NCBI Taxonomy" id="405034"/>
    <lineage>
        <taxon>Eukaryota</taxon>
        <taxon>Metazoa</taxon>
        <taxon>Ecdysozoa</taxon>
        <taxon>Arthropoda</taxon>
        <taxon>Hexapoda</taxon>
        <taxon>Insecta</taxon>
        <taxon>Pterygota</taxon>
        <taxon>Neoptera</taxon>
        <taxon>Endopterygota</taxon>
        <taxon>Lepidoptera</taxon>
        <taxon>Glossata</taxon>
        <taxon>Ditrysia</taxon>
        <taxon>Papilionoidea</taxon>
        <taxon>Nymphalidae</taxon>
        <taxon>Heliconiinae</taxon>
        <taxon>Argynnini</taxon>
        <taxon>Brenthis</taxon>
    </lineage>
</organism>
<dbReference type="EMBL" id="OV170225">
    <property type="protein sequence ID" value="CAH0725217.1"/>
    <property type="molecule type" value="Genomic_DNA"/>
</dbReference>
<name>A0A8J9W3P1_9NEOP</name>